<organism evidence="2 3">
    <name type="scientific">Asaia siamensis</name>
    <dbReference type="NCBI Taxonomy" id="110479"/>
    <lineage>
        <taxon>Bacteria</taxon>
        <taxon>Pseudomonadati</taxon>
        <taxon>Pseudomonadota</taxon>
        <taxon>Alphaproteobacteria</taxon>
        <taxon>Acetobacterales</taxon>
        <taxon>Acetobacteraceae</taxon>
        <taxon>Asaia</taxon>
    </lineage>
</organism>
<dbReference type="SMART" id="SM01008">
    <property type="entry name" value="Ald_Xan_dh_C"/>
    <property type="match status" value="1"/>
</dbReference>
<dbReference type="PROSITE" id="PS51318">
    <property type="entry name" value="TAT"/>
    <property type="match status" value="1"/>
</dbReference>
<dbReference type="RefSeq" id="WP_188425687.1">
    <property type="nucleotide sequence ID" value="NZ_BMCH01000002.1"/>
</dbReference>
<reference evidence="3" key="1">
    <citation type="journal article" date="2019" name="Int. J. Syst. Evol. Microbiol.">
        <title>The Global Catalogue of Microorganisms (GCM) 10K type strain sequencing project: providing services to taxonomists for standard genome sequencing and annotation.</title>
        <authorList>
            <consortium name="The Broad Institute Genomics Platform"/>
            <consortium name="The Broad Institute Genome Sequencing Center for Infectious Disease"/>
            <person name="Wu L."/>
            <person name="Ma J."/>
        </authorList>
    </citation>
    <scope>NUCLEOTIDE SEQUENCE [LARGE SCALE GENOMIC DNA]</scope>
    <source>
        <strain evidence="3">CCM 7132</strain>
    </source>
</reference>
<dbReference type="InterPro" id="IPR037165">
    <property type="entry name" value="AldOxase/xan_DH_Mopterin-bd_sf"/>
</dbReference>
<dbReference type="InterPro" id="IPR008274">
    <property type="entry name" value="AldOxase/xan_DH_MoCoBD1"/>
</dbReference>
<feature type="domain" description="Aldehyde oxidase/xanthine dehydrogenase a/b hammerhead" evidence="1">
    <location>
        <begin position="212"/>
        <end position="290"/>
    </location>
</feature>
<protein>
    <submittedName>
        <fullName evidence="2">Aldehyde dehydrogenase</fullName>
    </submittedName>
</protein>
<sequence length="731" mass="78371">MRKPHQIGPVLNRRAILRAALATGGGLMLSGVIPGLPGARAEAAGAFTPNAFIRIDREGAITFIMRHAEMGQGIYTGVAMLIAEELEVPLDKITLEAAPADTRYVDKAAGEEVTGGSASTRDSWIPLRQAGAAARIMLLRAAAARWSVPVESCVAREGAILHPDSGRSLPYGALAEDAARQTVPDPIPLKDPAQFRLIGTSPQRMDTHAKSNGSALFGMDVRVDGMKIGRIMACPVKGGTLAGFDRDAAMKIPGVIDIITLPDALAVIGAHSWAAISGLRAANPQWNFGRNAGVSSATLLEALKNASAKTGLVAKKTGDVESALASASTRIDAVYELPFLAHAALEPINTTLHIRPDSADVWVGTQVPIRARQEVADATGLPPERITVHNHLIGGGFGRRLDSNSIGQAARLAKQVPYPVKLFWTREEDIRQDQFRPFYYDRITAGLDDKGMIKAWHHRTTGSFVLARWAPEGLQNGLDSDAVEGATETPYAIPAQRNEAVQCEPEGLTTLWWRGVGPTHNVFVVEGMIDELAHAAGNDPLTFRRRHLGPSPRGLKVLDEAAKQSGWGRILPKGHGLGIALHYSFQSWAATILEVRVEENGQIHLVRADTAVDCGPVVFPDAVRAQIQGGLIFGLTMALYNEITFRDGQAEQSNFHDYRMMRLNEAPDIRVHLVSDPTAEIGGIGEVGTVAAAPALANAIFAATGKRLRRIPFVPQMNAPKNPENTGEKGA</sequence>
<keyword evidence="3" id="KW-1185">Reference proteome</keyword>
<dbReference type="SUPFAM" id="SSF56003">
    <property type="entry name" value="Molybdenum cofactor-binding domain"/>
    <property type="match status" value="2"/>
</dbReference>
<evidence type="ECO:0000313" key="3">
    <source>
        <dbReference type="Proteomes" id="UP000637769"/>
    </source>
</evidence>
<dbReference type="EMBL" id="BMCH01000002">
    <property type="protein sequence ID" value="GGC26565.1"/>
    <property type="molecule type" value="Genomic_DNA"/>
</dbReference>
<dbReference type="PANTHER" id="PTHR47495:SF2">
    <property type="entry name" value="ALDEHYDE DEHYDROGENASE"/>
    <property type="match status" value="1"/>
</dbReference>
<comment type="caution">
    <text evidence="2">The sequence shown here is derived from an EMBL/GenBank/DDBJ whole genome shotgun (WGS) entry which is preliminary data.</text>
</comment>
<dbReference type="InterPro" id="IPR000674">
    <property type="entry name" value="Ald_Oxase/Xan_DH_a/b"/>
</dbReference>
<dbReference type="Gene3D" id="3.30.365.10">
    <property type="entry name" value="Aldehyde oxidase/xanthine dehydrogenase, molybdopterin binding domain"/>
    <property type="match status" value="4"/>
</dbReference>
<dbReference type="Pfam" id="PF02738">
    <property type="entry name" value="MoCoBD_1"/>
    <property type="match status" value="1"/>
</dbReference>
<dbReference type="PANTHER" id="PTHR47495">
    <property type="entry name" value="ALDEHYDE DEHYDROGENASE"/>
    <property type="match status" value="1"/>
</dbReference>
<dbReference type="Pfam" id="PF20256">
    <property type="entry name" value="MoCoBD_2"/>
    <property type="match status" value="2"/>
</dbReference>
<dbReference type="InterPro" id="IPR006311">
    <property type="entry name" value="TAT_signal"/>
</dbReference>
<gene>
    <name evidence="2" type="ORF">GCM10007207_10000</name>
</gene>
<dbReference type="InterPro" id="IPR046867">
    <property type="entry name" value="AldOxase/xan_DH_MoCoBD2"/>
</dbReference>
<accession>A0ABQ1LMB3</accession>
<dbReference type="InterPro" id="IPR012368">
    <property type="entry name" value="OxRdtase_Mopterin-bd_su_IorB"/>
</dbReference>
<dbReference type="Gene3D" id="3.90.1170.50">
    <property type="entry name" value="Aldehyde oxidase/xanthine dehydrogenase, a/b hammerhead"/>
    <property type="match status" value="1"/>
</dbReference>
<dbReference type="PIRSF" id="PIRSF036389">
    <property type="entry name" value="IOR_B"/>
    <property type="match status" value="1"/>
</dbReference>
<evidence type="ECO:0000259" key="1">
    <source>
        <dbReference type="SMART" id="SM01008"/>
    </source>
</evidence>
<name>A0ABQ1LMB3_9PROT</name>
<proteinExistence type="predicted"/>
<evidence type="ECO:0000313" key="2">
    <source>
        <dbReference type="EMBL" id="GGC26565.1"/>
    </source>
</evidence>
<dbReference type="Proteomes" id="UP000637769">
    <property type="component" value="Unassembled WGS sequence"/>
</dbReference>
<dbReference type="InterPro" id="IPR052516">
    <property type="entry name" value="N-heterocyclic_Hydroxylase"/>
</dbReference>